<dbReference type="PANTHER" id="PTHR46797:SF1">
    <property type="entry name" value="METHYLPHOSPHONATE SYNTHASE"/>
    <property type="match status" value="1"/>
</dbReference>
<feature type="compositionally biased region" description="Basic and acidic residues" evidence="2">
    <location>
        <begin position="237"/>
        <end position="246"/>
    </location>
</feature>
<dbReference type="EMBL" id="LT607733">
    <property type="protein sequence ID" value="SCG14184.1"/>
    <property type="molecule type" value="Genomic_DNA"/>
</dbReference>
<dbReference type="Pfam" id="PF01381">
    <property type="entry name" value="HTH_3"/>
    <property type="match status" value="1"/>
</dbReference>
<dbReference type="SUPFAM" id="SSF47413">
    <property type="entry name" value="lambda repressor-like DNA-binding domains"/>
    <property type="match status" value="1"/>
</dbReference>
<dbReference type="SMART" id="SM00530">
    <property type="entry name" value="HTH_XRE"/>
    <property type="match status" value="1"/>
</dbReference>
<dbReference type="PROSITE" id="PS50943">
    <property type="entry name" value="HTH_CROC1"/>
    <property type="match status" value="1"/>
</dbReference>
<dbReference type="GO" id="GO:0005829">
    <property type="term" value="C:cytosol"/>
    <property type="evidence" value="ECO:0007669"/>
    <property type="project" value="TreeGrafter"/>
</dbReference>
<proteinExistence type="predicted"/>
<dbReference type="CDD" id="cd00093">
    <property type="entry name" value="HTH_XRE"/>
    <property type="match status" value="1"/>
</dbReference>
<dbReference type="PANTHER" id="PTHR46797">
    <property type="entry name" value="HTH-TYPE TRANSCRIPTIONAL REGULATOR"/>
    <property type="match status" value="1"/>
</dbReference>
<gene>
    <name evidence="4" type="ORF">GA0070610_0381</name>
</gene>
<evidence type="ECO:0000313" key="5">
    <source>
        <dbReference type="Proteomes" id="UP000198251"/>
    </source>
</evidence>
<name>A0A1C5G2S7_MICEH</name>
<feature type="domain" description="HTH cro/C1-type" evidence="3">
    <location>
        <begin position="30"/>
        <end position="84"/>
    </location>
</feature>
<dbReference type="AlphaFoldDB" id="A0A1C5G2S7"/>
<reference evidence="4 5" key="1">
    <citation type="submission" date="2016-06" db="EMBL/GenBank/DDBJ databases">
        <authorList>
            <person name="Kjaerup R.B."/>
            <person name="Dalgaard T.S."/>
            <person name="Juul-Madsen H.R."/>
        </authorList>
    </citation>
    <scope>NUCLEOTIDE SEQUENCE [LARGE SCALE GENOMIC DNA]</scope>
    <source>
        <strain evidence="4 5">DSM 43913</strain>
    </source>
</reference>
<accession>A0A1C5G2S7</accession>
<feature type="region of interest" description="Disordered" evidence="2">
    <location>
        <begin position="236"/>
        <end position="271"/>
    </location>
</feature>
<sequence length="271" mass="29714">MPERYRTREDMVHHVGMSTSRLVSLFGRAVRRQRELSKLSQRQLAELAGVSQASVARIERGDRTPSVLVLERLLAAMDVQLTVAVEPLDAHLDAQIAELAAQPLADRVDALGLDRFLDKLGDLPYVLTGGTAALLQGAPLPVDALEIAVRWRDSTRFTAWLDAAYGQRWNERWGEFGGLRLEPEEPGEHRWQTRYGELRATMCDELPEAVEVRHGGRGYPVVPLVELELADPGAAELLRRYRDGGGEHPPGGQHPPTEGGSRPGAGPSSAG</sequence>
<keyword evidence="1" id="KW-0238">DNA-binding</keyword>
<dbReference type="GO" id="GO:0003700">
    <property type="term" value="F:DNA-binding transcription factor activity"/>
    <property type="evidence" value="ECO:0007669"/>
    <property type="project" value="TreeGrafter"/>
</dbReference>
<organism evidence="4 5">
    <name type="scientific">Micromonospora echinofusca</name>
    <dbReference type="NCBI Taxonomy" id="47858"/>
    <lineage>
        <taxon>Bacteria</taxon>
        <taxon>Bacillati</taxon>
        <taxon>Actinomycetota</taxon>
        <taxon>Actinomycetes</taxon>
        <taxon>Micromonosporales</taxon>
        <taxon>Micromonosporaceae</taxon>
        <taxon>Micromonospora</taxon>
    </lineage>
</organism>
<dbReference type="Gene3D" id="1.10.260.40">
    <property type="entry name" value="lambda repressor-like DNA-binding domains"/>
    <property type="match status" value="1"/>
</dbReference>
<feature type="compositionally biased region" description="Low complexity" evidence="2">
    <location>
        <begin position="250"/>
        <end position="271"/>
    </location>
</feature>
<protein>
    <submittedName>
        <fullName evidence="4">Transcriptional regulator, contains XRE-family HTH domain</fullName>
    </submittedName>
</protein>
<evidence type="ECO:0000256" key="2">
    <source>
        <dbReference type="SAM" id="MobiDB-lite"/>
    </source>
</evidence>
<dbReference type="InterPro" id="IPR050807">
    <property type="entry name" value="TransReg_Diox_bact_type"/>
</dbReference>
<dbReference type="Proteomes" id="UP000198251">
    <property type="component" value="Chromosome I"/>
</dbReference>
<dbReference type="InterPro" id="IPR010982">
    <property type="entry name" value="Lambda_DNA-bd_dom_sf"/>
</dbReference>
<dbReference type="InterPro" id="IPR001387">
    <property type="entry name" value="Cro/C1-type_HTH"/>
</dbReference>
<evidence type="ECO:0000256" key="1">
    <source>
        <dbReference type="ARBA" id="ARBA00023125"/>
    </source>
</evidence>
<keyword evidence="5" id="KW-1185">Reference proteome</keyword>
<dbReference type="GO" id="GO:0003677">
    <property type="term" value="F:DNA binding"/>
    <property type="evidence" value="ECO:0007669"/>
    <property type="project" value="UniProtKB-KW"/>
</dbReference>
<evidence type="ECO:0000313" key="4">
    <source>
        <dbReference type="EMBL" id="SCG14184.1"/>
    </source>
</evidence>
<evidence type="ECO:0000259" key="3">
    <source>
        <dbReference type="PROSITE" id="PS50943"/>
    </source>
</evidence>